<accession>A0A812V2F1</accession>
<dbReference type="EMBL" id="CAJNJA010028852">
    <property type="protein sequence ID" value="CAE7613603.1"/>
    <property type="molecule type" value="Genomic_DNA"/>
</dbReference>
<comment type="caution">
    <text evidence="2">The sequence shown here is derived from an EMBL/GenBank/DDBJ whole genome shotgun (WGS) entry which is preliminary data.</text>
</comment>
<gene>
    <name evidence="2" type="primary">PPT1</name>
    <name evidence="2" type="ORF">SNEC2469_LOCUS17434</name>
</gene>
<dbReference type="OrthoDB" id="10286054at2759"/>
<dbReference type="Proteomes" id="UP000601435">
    <property type="component" value="Unassembled WGS sequence"/>
</dbReference>
<feature type="region of interest" description="Disordered" evidence="1">
    <location>
        <begin position="1"/>
        <end position="36"/>
    </location>
</feature>
<protein>
    <submittedName>
        <fullName evidence="2">PPT1 protein</fullName>
    </submittedName>
</protein>
<dbReference type="AlphaFoldDB" id="A0A812V2F1"/>
<feature type="non-terminal residue" evidence="2">
    <location>
        <position position="1"/>
    </location>
</feature>
<evidence type="ECO:0000256" key="1">
    <source>
        <dbReference type="SAM" id="MobiDB-lite"/>
    </source>
</evidence>
<feature type="compositionally biased region" description="Pro residues" evidence="1">
    <location>
        <begin position="10"/>
        <end position="20"/>
    </location>
</feature>
<evidence type="ECO:0000313" key="3">
    <source>
        <dbReference type="Proteomes" id="UP000601435"/>
    </source>
</evidence>
<reference evidence="2" key="1">
    <citation type="submission" date="2021-02" db="EMBL/GenBank/DDBJ databases">
        <authorList>
            <person name="Dougan E. K."/>
            <person name="Rhodes N."/>
            <person name="Thang M."/>
            <person name="Chan C."/>
        </authorList>
    </citation>
    <scope>NUCLEOTIDE SEQUENCE</scope>
</reference>
<sequence>MAVPQAHVPHCPPPAYPAAPPGYEQAVPQGPPGLDEPRLRMPQDMLSHFSQRVNHATGHAELQVVAELRRMESSMSALADKVRRVEMLLSQKDKAKGGEAVMQDKLERLLMKMEQKREQELQTIK</sequence>
<organism evidence="2 3">
    <name type="scientific">Symbiodinium necroappetens</name>
    <dbReference type="NCBI Taxonomy" id="1628268"/>
    <lineage>
        <taxon>Eukaryota</taxon>
        <taxon>Sar</taxon>
        <taxon>Alveolata</taxon>
        <taxon>Dinophyceae</taxon>
        <taxon>Suessiales</taxon>
        <taxon>Symbiodiniaceae</taxon>
        <taxon>Symbiodinium</taxon>
    </lineage>
</organism>
<name>A0A812V2F1_9DINO</name>
<evidence type="ECO:0000313" key="2">
    <source>
        <dbReference type="EMBL" id="CAE7613603.1"/>
    </source>
</evidence>
<proteinExistence type="predicted"/>
<keyword evidence="3" id="KW-1185">Reference proteome</keyword>